<evidence type="ECO:0000313" key="3">
    <source>
        <dbReference type="Proteomes" id="UP000282957"/>
    </source>
</evidence>
<organism evidence="2 3">
    <name type="scientific">Rhodovarius crocodyli</name>
    <dbReference type="NCBI Taxonomy" id="1979269"/>
    <lineage>
        <taxon>Bacteria</taxon>
        <taxon>Pseudomonadati</taxon>
        <taxon>Pseudomonadota</taxon>
        <taxon>Alphaproteobacteria</taxon>
        <taxon>Acetobacterales</taxon>
        <taxon>Roseomonadaceae</taxon>
        <taxon>Rhodovarius</taxon>
    </lineage>
</organism>
<keyword evidence="1" id="KW-0732">Signal</keyword>
<evidence type="ECO:0000256" key="1">
    <source>
        <dbReference type="SAM" id="SignalP"/>
    </source>
</evidence>
<keyword evidence="3" id="KW-1185">Reference proteome</keyword>
<dbReference type="EMBL" id="SACL01000005">
    <property type="protein sequence ID" value="RVT95565.1"/>
    <property type="molecule type" value="Genomic_DNA"/>
</dbReference>
<name>A0A437MD58_9PROT</name>
<dbReference type="Proteomes" id="UP000282957">
    <property type="component" value="Unassembled WGS sequence"/>
</dbReference>
<reference evidence="2 3" key="1">
    <citation type="submission" date="2019-01" db="EMBL/GenBank/DDBJ databases">
        <authorList>
            <person name="Chen W.-M."/>
        </authorList>
    </citation>
    <scope>NUCLEOTIDE SEQUENCE [LARGE SCALE GENOMIC DNA]</scope>
    <source>
        <strain evidence="2 3">CCP-6</strain>
    </source>
</reference>
<feature type="chain" id="PRO_5019477908" evidence="1">
    <location>
        <begin position="25"/>
        <end position="98"/>
    </location>
</feature>
<sequence length="98" mass="11350">MRRIIIAAALALGLVTGLAPLAGAQALTVTPPASGSGVEATQVQYYYPPPRPYYRPPPPPRWHHYHRPAWHHPRPYYRPPPPPRHWGHHHHHGRRHWR</sequence>
<proteinExistence type="predicted"/>
<dbReference type="AlphaFoldDB" id="A0A437MD58"/>
<dbReference type="RefSeq" id="WP_127788424.1">
    <property type="nucleotide sequence ID" value="NZ_SACL01000005.1"/>
</dbReference>
<accession>A0A437MD58</accession>
<feature type="signal peptide" evidence="1">
    <location>
        <begin position="1"/>
        <end position="24"/>
    </location>
</feature>
<protein>
    <submittedName>
        <fullName evidence="2">Uncharacterized protein</fullName>
    </submittedName>
</protein>
<comment type="caution">
    <text evidence="2">The sequence shown here is derived from an EMBL/GenBank/DDBJ whole genome shotgun (WGS) entry which is preliminary data.</text>
</comment>
<gene>
    <name evidence="2" type="ORF">EOD42_15255</name>
</gene>
<evidence type="ECO:0000313" key="2">
    <source>
        <dbReference type="EMBL" id="RVT95565.1"/>
    </source>
</evidence>